<protein>
    <recommendedName>
        <fullName evidence="11">RecA family profile 1 domain-containing protein</fullName>
    </recommendedName>
</protein>
<keyword evidence="6" id="KW-0862">Zinc</keyword>
<dbReference type="GO" id="GO:0005524">
    <property type="term" value="F:ATP binding"/>
    <property type="evidence" value="ECO:0007669"/>
    <property type="project" value="UniProtKB-KW"/>
</dbReference>
<keyword evidence="2" id="KW-0547">Nucleotide-binding</keyword>
<dbReference type="GO" id="GO:0004176">
    <property type="term" value="F:ATP-dependent peptidase activity"/>
    <property type="evidence" value="ECO:0007669"/>
    <property type="project" value="InterPro"/>
</dbReference>
<feature type="domain" description="RecA family profile 1" evidence="11">
    <location>
        <begin position="66"/>
        <end position="212"/>
    </location>
</feature>
<evidence type="ECO:0000256" key="10">
    <source>
        <dbReference type="ARBA" id="ARBA00023204"/>
    </source>
</evidence>
<keyword evidence="3" id="KW-0227">DNA damage</keyword>
<dbReference type="GO" id="GO:0003684">
    <property type="term" value="F:damaged DNA binding"/>
    <property type="evidence" value="ECO:0007669"/>
    <property type="project" value="InterPro"/>
</dbReference>
<dbReference type="GO" id="GO:0005829">
    <property type="term" value="C:cytosol"/>
    <property type="evidence" value="ECO:0007669"/>
    <property type="project" value="TreeGrafter"/>
</dbReference>
<dbReference type="EMBL" id="UINC01000013">
    <property type="protein sequence ID" value="SUZ47388.1"/>
    <property type="molecule type" value="Genomic_DNA"/>
</dbReference>
<keyword evidence="5" id="KW-0378">Hydrolase</keyword>
<evidence type="ECO:0000256" key="9">
    <source>
        <dbReference type="ARBA" id="ARBA00023125"/>
    </source>
</evidence>
<dbReference type="SUPFAM" id="SSF52540">
    <property type="entry name" value="P-loop containing nucleoside triphosphate hydrolases"/>
    <property type="match status" value="1"/>
</dbReference>
<evidence type="ECO:0000313" key="12">
    <source>
        <dbReference type="EMBL" id="SUZ47388.1"/>
    </source>
</evidence>
<dbReference type="InterPro" id="IPR020568">
    <property type="entry name" value="Ribosomal_Su5_D2-typ_SF"/>
</dbReference>
<dbReference type="InterPro" id="IPR003593">
    <property type="entry name" value="AAA+_ATPase"/>
</dbReference>
<keyword evidence="4" id="KW-0863">Zinc-finger</keyword>
<dbReference type="Pfam" id="PF06745">
    <property type="entry name" value="ATPase"/>
    <property type="match status" value="1"/>
</dbReference>
<dbReference type="Pfam" id="PF05362">
    <property type="entry name" value="Lon_C"/>
    <property type="match status" value="1"/>
</dbReference>
<dbReference type="GO" id="GO:0008270">
    <property type="term" value="F:zinc ion binding"/>
    <property type="evidence" value="ECO:0007669"/>
    <property type="project" value="UniProtKB-KW"/>
</dbReference>
<dbReference type="PRINTS" id="PR01874">
    <property type="entry name" value="DNAREPAIRADA"/>
</dbReference>
<gene>
    <name evidence="12" type="ORF">METZ01_LOCUS242</name>
</gene>
<dbReference type="InterPro" id="IPR008269">
    <property type="entry name" value="Lon_proteolytic"/>
</dbReference>
<evidence type="ECO:0000256" key="2">
    <source>
        <dbReference type="ARBA" id="ARBA00022741"/>
    </source>
</evidence>
<evidence type="ECO:0000256" key="3">
    <source>
        <dbReference type="ARBA" id="ARBA00022763"/>
    </source>
</evidence>
<dbReference type="GO" id="GO:0000725">
    <property type="term" value="P:recombinational repair"/>
    <property type="evidence" value="ECO:0007669"/>
    <property type="project" value="TreeGrafter"/>
</dbReference>
<evidence type="ECO:0000256" key="7">
    <source>
        <dbReference type="ARBA" id="ARBA00022840"/>
    </source>
</evidence>
<dbReference type="CDD" id="cd01121">
    <property type="entry name" value="RadA_SMS_N"/>
    <property type="match status" value="1"/>
</dbReference>
<evidence type="ECO:0000256" key="8">
    <source>
        <dbReference type="ARBA" id="ARBA00023016"/>
    </source>
</evidence>
<keyword evidence="1" id="KW-0479">Metal-binding</keyword>
<evidence type="ECO:0000256" key="1">
    <source>
        <dbReference type="ARBA" id="ARBA00022723"/>
    </source>
</evidence>
<dbReference type="InterPro" id="IPR014774">
    <property type="entry name" value="KaiC-like_dom"/>
</dbReference>
<dbReference type="FunFam" id="3.40.50.300:FF:000050">
    <property type="entry name" value="DNA repair protein RadA"/>
    <property type="match status" value="1"/>
</dbReference>
<dbReference type="PANTHER" id="PTHR32472:SF10">
    <property type="entry name" value="DNA REPAIR PROTEIN RADA-LIKE PROTEIN"/>
    <property type="match status" value="1"/>
</dbReference>
<proteinExistence type="inferred from homology"/>
<dbReference type="SUPFAM" id="SSF54211">
    <property type="entry name" value="Ribosomal protein S5 domain 2-like"/>
    <property type="match status" value="1"/>
</dbReference>
<evidence type="ECO:0000256" key="5">
    <source>
        <dbReference type="ARBA" id="ARBA00022801"/>
    </source>
</evidence>
<evidence type="ECO:0000256" key="4">
    <source>
        <dbReference type="ARBA" id="ARBA00022771"/>
    </source>
</evidence>
<keyword evidence="9" id="KW-0238">DNA-binding</keyword>
<accession>A0A381N136</accession>
<dbReference type="GO" id="GO:0006508">
    <property type="term" value="P:proteolysis"/>
    <property type="evidence" value="ECO:0007669"/>
    <property type="project" value="InterPro"/>
</dbReference>
<dbReference type="Pfam" id="PF18073">
    <property type="entry name" value="Zn_ribbon_LapB"/>
    <property type="match status" value="1"/>
</dbReference>
<dbReference type="InterPro" id="IPR027417">
    <property type="entry name" value="P-loop_NTPase"/>
</dbReference>
<dbReference type="Gene3D" id="3.30.230.10">
    <property type="match status" value="1"/>
</dbReference>
<dbReference type="GO" id="GO:0004252">
    <property type="term" value="F:serine-type endopeptidase activity"/>
    <property type="evidence" value="ECO:0007669"/>
    <property type="project" value="InterPro"/>
</dbReference>
<name>A0A381N136_9ZZZZ</name>
<dbReference type="PROSITE" id="PS50162">
    <property type="entry name" value="RECA_2"/>
    <property type="match status" value="1"/>
</dbReference>
<dbReference type="GO" id="GO:0140664">
    <property type="term" value="F:ATP-dependent DNA damage sensor activity"/>
    <property type="evidence" value="ECO:0007669"/>
    <property type="project" value="InterPro"/>
</dbReference>
<organism evidence="12">
    <name type="scientific">marine metagenome</name>
    <dbReference type="NCBI Taxonomy" id="408172"/>
    <lineage>
        <taxon>unclassified sequences</taxon>
        <taxon>metagenomes</taxon>
        <taxon>ecological metagenomes</taxon>
    </lineage>
</organism>
<keyword evidence="8" id="KW-0346">Stress response</keyword>
<evidence type="ECO:0000256" key="6">
    <source>
        <dbReference type="ARBA" id="ARBA00022833"/>
    </source>
</evidence>
<sequence>MSKIKSKTVYLCSACGNDHPKWFGQCPSCKEWGTLSEYKVSKNRAKADNGQARETRKLEDILIGGEVERVPTGISEMDRVLGGGILPGSLVLLGGKPGIGKSTLALQILPAFKKPALYVSAEESESQIGLRARRLGVQSDTLHLSSENRIEGILDQISLIKPELIVVDSIQTIFSAELDSLPGSTSQIRECGQQLLQLTKQLNIAIIIIGHVTKEGIIAGPKMLEHMVDTVLYLEGDERHDHRILRSVKNRFGTTNEVGIFQMGNNGLVQVDNPSELFLAERQNDITGSAIFPSLEGSRPILVEVQALVSNANFGTPQRNVNGFDFKRLAMLIAVLEKRLGTHMGTNDVFVNLVGGLKVDDPAADLAVITAVASAARDQMLSNSVVLIGEVGLGGEVRSVSRLEIRINEAKSLGFKTVIAPAANVKRISKHLKGIKVSGISSVVEAFQILF</sequence>
<dbReference type="InterPro" id="IPR020588">
    <property type="entry name" value="RecA_ATP-bd"/>
</dbReference>
<dbReference type="NCBIfam" id="TIGR00416">
    <property type="entry name" value="sms"/>
    <property type="match status" value="1"/>
</dbReference>
<keyword evidence="7" id="KW-0067">ATP-binding</keyword>
<dbReference type="AlphaFoldDB" id="A0A381N136"/>
<dbReference type="PANTHER" id="PTHR32472">
    <property type="entry name" value="DNA REPAIR PROTEIN RADA"/>
    <property type="match status" value="1"/>
</dbReference>
<reference evidence="12" key="1">
    <citation type="submission" date="2018-05" db="EMBL/GenBank/DDBJ databases">
        <authorList>
            <person name="Lanie J.A."/>
            <person name="Ng W.-L."/>
            <person name="Kazmierczak K.M."/>
            <person name="Andrzejewski T.M."/>
            <person name="Davidsen T.M."/>
            <person name="Wayne K.J."/>
            <person name="Tettelin H."/>
            <person name="Glass J.I."/>
            <person name="Rusch D."/>
            <person name="Podicherti R."/>
            <person name="Tsui H.-C.T."/>
            <person name="Winkler M.E."/>
        </authorList>
    </citation>
    <scope>NUCLEOTIDE SEQUENCE</scope>
</reference>
<dbReference type="InterPro" id="IPR004504">
    <property type="entry name" value="DNA_repair_RadA"/>
</dbReference>
<dbReference type="Gene3D" id="3.40.50.300">
    <property type="entry name" value="P-loop containing nucleotide triphosphate hydrolases"/>
    <property type="match status" value="1"/>
</dbReference>
<dbReference type="InterPro" id="IPR041166">
    <property type="entry name" value="Rubredoxin_2"/>
</dbReference>
<dbReference type="HAMAP" id="MF_01498">
    <property type="entry name" value="RadA_bact"/>
    <property type="match status" value="1"/>
</dbReference>
<keyword evidence="10" id="KW-0234">DNA repair</keyword>
<dbReference type="InterPro" id="IPR014721">
    <property type="entry name" value="Ribsml_uS5_D2-typ_fold_subgr"/>
</dbReference>
<dbReference type="SMART" id="SM00382">
    <property type="entry name" value="AAA"/>
    <property type="match status" value="1"/>
</dbReference>
<evidence type="ECO:0000259" key="11">
    <source>
        <dbReference type="PROSITE" id="PS50162"/>
    </source>
</evidence>